<dbReference type="PANTHER" id="PTHR34801:SF6">
    <property type="entry name" value="SLL1620 PROTEIN"/>
    <property type="match status" value="1"/>
</dbReference>
<proteinExistence type="predicted"/>
<comment type="caution">
    <text evidence="1">The sequence shown here is derived from an EMBL/GenBank/DDBJ whole genome shotgun (WGS) entry which is preliminary data.</text>
</comment>
<dbReference type="PROSITE" id="PS51257">
    <property type="entry name" value="PROKAR_LIPOPROTEIN"/>
    <property type="match status" value="1"/>
</dbReference>
<dbReference type="PIRSF" id="PIRSF026426">
    <property type="entry name" value="DUF1499"/>
    <property type="match status" value="1"/>
</dbReference>
<dbReference type="Proteomes" id="UP000471381">
    <property type="component" value="Unassembled WGS sequence"/>
</dbReference>
<protein>
    <submittedName>
        <fullName evidence="1">DUF1499 domain-containing protein</fullName>
    </submittedName>
</protein>
<evidence type="ECO:0000313" key="1">
    <source>
        <dbReference type="EMBL" id="NDW15159.1"/>
    </source>
</evidence>
<dbReference type="PANTHER" id="PTHR34801">
    <property type="entry name" value="EXPRESSED PROTEIN"/>
    <property type="match status" value="1"/>
</dbReference>
<evidence type="ECO:0000313" key="2">
    <source>
        <dbReference type="Proteomes" id="UP000471381"/>
    </source>
</evidence>
<name>A0A6N9TI00_9ALTE</name>
<gene>
    <name evidence="1" type="ORF">GTQ48_06460</name>
</gene>
<keyword evidence="2" id="KW-1185">Reference proteome</keyword>
<dbReference type="AlphaFoldDB" id="A0A6N9TI00"/>
<sequence length="144" mass="15772">MKKLYLLLCSLALVGCSITPPELGISGESLKDCPATPNCISSINNGSGDMAPIIFNGSKANAKEKLLSIIRSLPRTTVVEKRDNYLRVEFRSQLFGFVDDVEFLLSQTQSNKTKIDFRSASRLGLSDLGVNKARMKKVTALFAK</sequence>
<dbReference type="Pfam" id="PF07386">
    <property type="entry name" value="DUF1499"/>
    <property type="match status" value="1"/>
</dbReference>
<accession>A0A6N9TI00</accession>
<dbReference type="EMBL" id="JAAAWO010000003">
    <property type="protein sequence ID" value="NDW15159.1"/>
    <property type="molecule type" value="Genomic_DNA"/>
</dbReference>
<dbReference type="InterPro" id="IPR010865">
    <property type="entry name" value="DUF1499"/>
</dbReference>
<reference evidence="1 2" key="1">
    <citation type="submission" date="2020-01" db="EMBL/GenBank/DDBJ databases">
        <title>Genomes of bacteria type strains.</title>
        <authorList>
            <person name="Chen J."/>
            <person name="Zhu S."/>
            <person name="Yang J."/>
        </authorList>
    </citation>
    <scope>NUCLEOTIDE SEQUENCE [LARGE SCALE GENOMIC DNA]</scope>
    <source>
        <strain evidence="1 2">LMG 24078</strain>
    </source>
</reference>
<organism evidence="1 2">
    <name type="scientific">Alteromonas genovensis</name>
    <dbReference type="NCBI Taxonomy" id="471225"/>
    <lineage>
        <taxon>Bacteria</taxon>
        <taxon>Pseudomonadati</taxon>
        <taxon>Pseudomonadota</taxon>
        <taxon>Gammaproteobacteria</taxon>
        <taxon>Alteromonadales</taxon>
        <taxon>Alteromonadaceae</taxon>
        <taxon>Alteromonas/Salinimonas group</taxon>
        <taxon>Alteromonas</taxon>
    </lineage>
</organism>